<keyword evidence="2" id="KW-1185">Reference proteome</keyword>
<dbReference type="EMBL" id="CP024923">
    <property type="protein sequence ID" value="ATY32996.1"/>
    <property type="molecule type" value="Genomic_DNA"/>
</dbReference>
<reference evidence="1 2" key="1">
    <citation type="submission" date="2017-11" db="EMBL/GenBank/DDBJ databases">
        <title>Complete genome sequence of Sphingomonas sp. Strain Cra20, a psychrotolerant potential plant growth promoting rhizobacteria.</title>
        <authorList>
            <person name="Luo Y."/>
        </authorList>
    </citation>
    <scope>NUCLEOTIDE SEQUENCE [LARGE SCALE GENOMIC DNA]</scope>
    <source>
        <strain evidence="1 2">Cra20</strain>
    </source>
</reference>
<proteinExistence type="predicted"/>
<accession>A0A2K8MKB4</accession>
<evidence type="ECO:0000313" key="2">
    <source>
        <dbReference type="Proteomes" id="UP000229081"/>
    </source>
</evidence>
<organism evidence="1 2">
    <name type="scientific">Sphingomonas psychrotolerans</name>
    <dbReference type="NCBI Taxonomy" id="1327635"/>
    <lineage>
        <taxon>Bacteria</taxon>
        <taxon>Pseudomonadati</taxon>
        <taxon>Pseudomonadota</taxon>
        <taxon>Alphaproteobacteria</taxon>
        <taxon>Sphingomonadales</taxon>
        <taxon>Sphingomonadaceae</taxon>
        <taxon>Sphingomonas</taxon>
    </lineage>
</organism>
<sequence length="204" mass="21780">MTTIVEGFFYEQFSARLLDAALAATIHSGLLSTPEGQQLEKVYPGIGDAMVAGATREMAKALPERFASARMAARAHWTQFSDADLTAFAAVLRPSVADMATLPAEVRVGETATMAMQRTFRTGHGAEIQSRLSKRLSEFSTTPAGRRIGGRLDGFLREVGNAKAAATTDLTKRALAAADRAANNYVIASGEKSWLPFPSAGIDK</sequence>
<dbReference type="KEGG" id="sphc:CVN68_14340"/>
<dbReference type="AlphaFoldDB" id="A0A2K8MKB4"/>
<protein>
    <submittedName>
        <fullName evidence="1">Uncharacterized protein</fullName>
    </submittedName>
</protein>
<name>A0A2K8MKB4_9SPHN</name>
<gene>
    <name evidence="1" type="ORF">CVN68_14340</name>
</gene>
<evidence type="ECO:0000313" key="1">
    <source>
        <dbReference type="EMBL" id="ATY32996.1"/>
    </source>
</evidence>
<dbReference type="Proteomes" id="UP000229081">
    <property type="component" value="Chromosome"/>
</dbReference>